<dbReference type="PANTHER" id="PTHR21726:SF61">
    <property type="entry name" value="DNAA INITIATOR-ASSOCIATING PROTEIN"/>
    <property type="match status" value="1"/>
</dbReference>
<dbReference type="Pfam" id="PF14383">
    <property type="entry name" value="VARLMGL"/>
    <property type="match status" value="1"/>
</dbReference>
<feature type="domain" description="DUF3741" evidence="3">
    <location>
        <begin position="103"/>
        <end position="132"/>
    </location>
</feature>
<evidence type="ECO:0000259" key="2">
    <source>
        <dbReference type="Pfam" id="PF14309"/>
    </source>
</evidence>
<dbReference type="PANTHER" id="PTHR21726">
    <property type="entry name" value="PHOSPHATIDYLINOSITOL N-ACETYLGLUCOSAMINYLTRANSFERASE SUBUNIT P DOWN SYNDROME CRITICAL REGION PROTEIN 5 -RELATED"/>
    <property type="match status" value="1"/>
</dbReference>
<reference evidence="4 5" key="1">
    <citation type="journal article" date="2023" name="Hortic Res">
        <title>Pangenome of water caltrop reveals structural variations and asymmetric subgenome divergence after allopolyploidization.</title>
        <authorList>
            <person name="Zhang X."/>
            <person name="Chen Y."/>
            <person name="Wang L."/>
            <person name="Yuan Y."/>
            <person name="Fang M."/>
            <person name="Shi L."/>
            <person name="Lu R."/>
            <person name="Comes H.P."/>
            <person name="Ma Y."/>
            <person name="Chen Y."/>
            <person name="Huang G."/>
            <person name="Zhou Y."/>
            <person name="Zheng Z."/>
            <person name="Qiu Y."/>
        </authorList>
    </citation>
    <scope>NUCLEOTIDE SEQUENCE [LARGE SCALE GENOMIC DNA]</scope>
    <source>
        <strain evidence="4">F231</strain>
    </source>
</reference>
<keyword evidence="5" id="KW-1185">Reference proteome</keyword>
<sequence length="836" mass="93800">MGLVEMSDSVCESETASCTAITDKRQGHRSGGCAGILFRLFDWNRRFAKKKLFSRKLLPAAHQAKQTAKRFQGDEKMPIGKLHLIAEENKGSFSKLKKNVKGTDIMVSKQEMRAPCLVARLMGLDLIPAVQRDRNKKPSSAASRNLQRHVAVGAGGDGDVLSSHLERGNPRNQIRPQKLQKTGLPERQATTRFAPPGMQFKDVLSRNRKHHHPKLATPLKSPRASSVRSISRVSRSRLIDAATRILEPGMMAKEKCKISITNPSSMTCIPADKVVLVGSHICMVHQANQSNNHVASPRQFVQPAACKNCGFLVENADFRPMVAARTSDCAASSLGVVFAPHQLGTTQPWPYRSPVEKEKKVPYRTNQNKEVSLATSLKNDLLQHGRLLRDEHHASQKFQEHKGQTPSGQNDESSSMPLKHGTVIHCCPPSFREDRMPTRAKVSNFHKRRIAYGTDSVNGSEGFPDFNRKRTHEMVVMGVRETSDTNSDYEVAKISCTGQGSSLLQMNPVQERRSIHVERLVENPKFQMAPKFYPLTRKDFLVHYYNDALIKRPIIPAKGTRRIPKSLDCAISSGSNSSVLHVGEISISSNSSGTFSNCSCISRNLDDISGGYEVLSDFGNEAHDHPQTLRFGNLKQGIHIDVEIDLYARTCKHFHSFEVTRSRDEQSHVENGAADTELPFAGVNSLRTCYLKDIRVLTFLLSKLEKGANSSMSSITAFMGANMEGRRSYLREFLLDYLIEYLDTRFFCHDEFNWWKKLPLSLDLDTLIQDIEVEVRSWTSLSGMSIDEMIECQMNCSFEKWTDFQNESLVNGILIDGYIFQSLLEEIIKDLEDVCG</sequence>
<dbReference type="EMBL" id="JAXQNO010000004">
    <property type="protein sequence ID" value="KAK4799874.1"/>
    <property type="molecule type" value="Genomic_DNA"/>
</dbReference>
<evidence type="ECO:0000256" key="1">
    <source>
        <dbReference type="SAM" id="MobiDB-lite"/>
    </source>
</evidence>
<dbReference type="InterPro" id="IPR032795">
    <property type="entry name" value="DUF3741-assoc"/>
</dbReference>
<feature type="compositionally biased region" description="Basic and acidic residues" evidence="1">
    <location>
        <begin position="393"/>
        <end position="403"/>
    </location>
</feature>
<organism evidence="4 5">
    <name type="scientific">Trapa natans</name>
    <name type="common">Water chestnut</name>
    <dbReference type="NCBI Taxonomy" id="22666"/>
    <lineage>
        <taxon>Eukaryota</taxon>
        <taxon>Viridiplantae</taxon>
        <taxon>Streptophyta</taxon>
        <taxon>Embryophyta</taxon>
        <taxon>Tracheophyta</taxon>
        <taxon>Spermatophyta</taxon>
        <taxon>Magnoliopsida</taxon>
        <taxon>eudicotyledons</taxon>
        <taxon>Gunneridae</taxon>
        <taxon>Pentapetalae</taxon>
        <taxon>rosids</taxon>
        <taxon>malvids</taxon>
        <taxon>Myrtales</taxon>
        <taxon>Lythraceae</taxon>
        <taxon>Trapa</taxon>
    </lineage>
</organism>
<dbReference type="Pfam" id="PF14309">
    <property type="entry name" value="DUF4378"/>
    <property type="match status" value="1"/>
</dbReference>
<comment type="caution">
    <text evidence="4">The sequence shown here is derived from an EMBL/GenBank/DDBJ whole genome shotgun (WGS) entry which is preliminary data.</text>
</comment>
<feature type="compositionally biased region" description="Polar residues" evidence="1">
    <location>
        <begin position="404"/>
        <end position="416"/>
    </location>
</feature>
<dbReference type="InterPro" id="IPR025486">
    <property type="entry name" value="DUF4378"/>
</dbReference>
<dbReference type="AlphaFoldDB" id="A0AAN7M805"/>
<evidence type="ECO:0000259" key="3">
    <source>
        <dbReference type="Pfam" id="PF14383"/>
    </source>
</evidence>
<evidence type="ECO:0008006" key="6">
    <source>
        <dbReference type="Google" id="ProtNLM"/>
    </source>
</evidence>
<feature type="region of interest" description="Disordered" evidence="1">
    <location>
        <begin position="393"/>
        <end position="419"/>
    </location>
</feature>
<feature type="domain" description="DUF4378" evidence="2">
    <location>
        <begin position="698"/>
        <end position="826"/>
    </location>
</feature>
<proteinExistence type="predicted"/>
<dbReference type="Proteomes" id="UP001346149">
    <property type="component" value="Unassembled WGS sequence"/>
</dbReference>
<accession>A0AAN7M805</accession>
<evidence type="ECO:0000313" key="4">
    <source>
        <dbReference type="EMBL" id="KAK4799874.1"/>
    </source>
</evidence>
<protein>
    <recommendedName>
        <fullName evidence="6">DUF4378 domain-containing protein</fullName>
    </recommendedName>
</protein>
<evidence type="ECO:0000313" key="5">
    <source>
        <dbReference type="Proteomes" id="UP001346149"/>
    </source>
</evidence>
<name>A0AAN7M805_TRANT</name>
<gene>
    <name evidence="4" type="ORF">SAY86_025239</name>
</gene>
<feature type="region of interest" description="Disordered" evidence="1">
    <location>
        <begin position="134"/>
        <end position="184"/>
    </location>
</feature>
<feature type="region of interest" description="Disordered" evidence="1">
    <location>
        <begin position="206"/>
        <end position="226"/>
    </location>
</feature>